<feature type="binding site" evidence="3">
    <location>
        <position position="113"/>
    </location>
    <ligand>
        <name>substrate</name>
    </ligand>
</feature>
<dbReference type="Proteomes" id="UP000317716">
    <property type="component" value="Unassembled WGS sequence"/>
</dbReference>
<dbReference type="AlphaFoldDB" id="A0A538T3B1"/>
<dbReference type="Gene3D" id="3.30.428.10">
    <property type="entry name" value="HIT-like"/>
    <property type="match status" value="1"/>
</dbReference>
<dbReference type="PANTHER" id="PTHR42997">
    <property type="entry name" value="HIT FAMILY HYDROLASE"/>
    <property type="match status" value="1"/>
</dbReference>
<feature type="short sequence motif" description="Histidine triad motif" evidence="4">
    <location>
        <begin position="109"/>
        <end position="113"/>
    </location>
</feature>
<feature type="active site" description="Tele-AMP-histidine intermediate" evidence="2">
    <location>
        <position position="111"/>
    </location>
</feature>
<gene>
    <name evidence="7" type="ORF">E6K72_02950</name>
</gene>
<keyword evidence="1" id="KW-0547">Nucleotide-binding</keyword>
<dbReference type="InterPro" id="IPR052908">
    <property type="entry name" value="AP-4-A_phosphorylase"/>
</dbReference>
<evidence type="ECO:0000256" key="5">
    <source>
        <dbReference type="SAM" id="MobiDB-lite"/>
    </source>
</evidence>
<accession>A0A538T3B1</accession>
<dbReference type="PANTHER" id="PTHR42997:SF1">
    <property type="entry name" value="AP-4-A PHOSPHORYLASE"/>
    <property type="match status" value="1"/>
</dbReference>
<name>A0A538T3B1_UNCEI</name>
<feature type="compositionally biased region" description="Basic residues" evidence="5">
    <location>
        <begin position="163"/>
        <end position="183"/>
    </location>
</feature>
<feature type="binding site" evidence="3">
    <location>
        <position position="41"/>
    </location>
    <ligand>
        <name>substrate</name>
    </ligand>
</feature>
<evidence type="ECO:0000256" key="2">
    <source>
        <dbReference type="PIRSR" id="PIRSR639383-1"/>
    </source>
</evidence>
<protein>
    <submittedName>
        <fullName evidence="7">HIT domain-containing protein</fullName>
    </submittedName>
</protein>
<sequence length="183" mass="19859">MPYIKSAGEPKGCLFCRVARARDDRRELVVHRGERALVMLNRYPYNPGHLMVAGVRHAASLADLTPAERQALVDAVILAEKALAAEYRPHALNLGANLGKVAGAGFPGHLHVHIVPRWNGDTNFMPVVAETKVLPESLTRTWSRLRKAVAALAAGTGREAARRAGRSRRPGRVVRRGGRGRGG</sequence>
<feature type="region of interest" description="Disordered" evidence="5">
    <location>
        <begin position="156"/>
        <end position="183"/>
    </location>
</feature>
<dbReference type="GO" id="GO:0000166">
    <property type="term" value="F:nucleotide binding"/>
    <property type="evidence" value="ECO:0007669"/>
    <property type="project" value="UniProtKB-KW"/>
</dbReference>
<dbReference type="InterPro" id="IPR039383">
    <property type="entry name" value="FHIT"/>
</dbReference>
<dbReference type="SUPFAM" id="SSF54197">
    <property type="entry name" value="HIT-like"/>
    <property type="match status" value="1"/>
</dbReference>
<evidence type="ECO:0000256" key="1">
    <source>
        <dbReference type="ARBA" id="ARBA00022741"/>
    </source>
</evidence>
<dbReference type="GO" id="GO:0003824">
    <property type="term" value="F:catalytic activity"/>
    <property type="evidence" value="ECO:0007669"/>
    <property type="project" value="InterPro"/>
</dbReference>
<evidence type="ECO:0000256" key="4">
    <source>
        <dbReference type="PROSITE-ProRule" id="PRU00464"/>
    </source>
</evidence>
<dbReference type="InterPro" id="IPR036265">
    <property type="entry name" value="HIT-like_sf"/>
</dbReference>
<dbReference type="Pfam" id="PF01230">
    <property type="entry name" value="HIT"/>
    <property type="match status" value="1"/>
</dbReference>
<evidence type="ECO:0000313" key="8">
    <source>
        <dbReference type="Proteomes" id="UP000317716"/>
    </source>
</evidence>
<organism evidence="7 8">
    <name type="scientific">Eiseniibacteriota bacterium</name>
    <dbReference type="NCBI Taxonomy" id="2212470"/>
    <lineage>
        <taxon>Bacteria</taxon>
        <taxon>Candidatus Eiseniibacteriota</taxon>
    </lineage>
</organism>
<comment type="caution">
    <text evidence="7">The sequence shown here is derived from an EMBL/GenBank/DDBJ whole genome shotgun (WGS) entry which is preliminary data.</text>
</comment>
<dbReference type="CDD" id="cd01275">
    <property type="entry name" value="FHIT"/>
    <property type="match status" value="1"/>
</dbReference>
<reference evidence="7 8" key="1">
    <citation type="journal article" date="2019" name="Nat. Microbiol.">
        <title>Mediterranean grassland soil C-N compound turnover is dependent on rainfall and depth, and is mediated by genomically divergent microorganisms.</title>
        <authorList>
            <person name="Diamond S."/>
            <person name="Andeer P.F."/>
            <person name="Li Z."/>
            <person name="Crits-Christoph A."/>
            <person name="Burstein D."/>
            <person name="Anantharaman K."/>
            <person name="Lane K.R."/>
            <person name="Thomas B.C."/>
            <person name="Pan C."/>
            <person name="Northen T.R."/>
            <person name="Banfield J.F."/>
        </authorList>
    </citation>
    <scope>NUCLEOTIDE SEQUENCE [LARGE SCALE GENOMIC DNA]</scope>
    <source>
        <strain evidence="7">WS_2</strain>
    </source>
</reference>
<proteinExistence type="predicted"/>
<dbReference type="EMBL" id="VBOS01000090">
    <property type="protein sequence ID" value="TMQ58122.1"/>
    <property type="molecule type" value="Genomic_DNA"/>
</dbReference>
<feature type="domain" description="HIT" evidence="6">
    <location>
        <begin position="14"/>
        <end position="124"/>
    </location>
</feature>
<evidence type="ECO:0000259" key="6">
    <source>
        <dbReference type="PROSITE" id="PS51084"/>
    </source>
</evidence>
<evidence type="ECO:0000256" key="3">
    <source>
        <dbReference type="PIRSR" id="PIRSR639383-2"/>
    </source>
</evidence>
<evidence type="ECO:0000313" key="7">
    <source>
        <dbReference type="EMBL" id="TMQ58122.1"/>
    </source>
</evidence>
<dbReference type="PROSITE" id="PS51084">
    <property type="entry name" value="HIT_2"/>
    <property type="match status" value="1"/>
</dbReference>
<dbReference type="InterPro" id="IPR011146">
    <property type="entry name" value="HIT-like"/>
</dbReference>